<accession>A0A1J0VMV2</accession>
<protein>
    <submittedName>
        <fullName evidence="1">Uncharacterized protein</fullName>
    </submittedName>
</protein>
<keyword evidence="2" id="KW-1185">Reference proteome</keyword>
<organism evidence="1 2">
    <name type="scientific">Nocardia mangyaensis</name>
    <dbReference type="NCBI Taxonomy" id="2213200"/>
    <lineage>
        <taxon>Bacteria</taxon>
        <taxon>Bacillati</taxon>
        <taxon>Actinomycetota</taxon>
        <taxon>Actinomycetes</taxon>
        <taxon>Mycobacteriales</taxon>
        <taxon>Nocardiaceae</taxon>
        <taxon>Nocardia</taxon>
    </lineage>
</organism>
<proteinExistence type="predicted"/>
<gene>
    <name evidence="1" type="ORF">BOX37_04530</name>
</gene>
<dbReference type="OrthoDB" id="3207839at2"/>
<evidence type="ECO:0000313" key="1">
    <source>
        <dbReference type="EMBL" id="APE33353.1"/>
    </source>
</evidence>
<dbReference type="KEGG" id="nsl:BOX37_04530"/>
<sequence length="84" mass="9109">MPSYLHEALLELDTFGSAIQPQVLGPDRFPLVTDPGEARRCPERAVLSAMAHGAGPHMDEVLAAFLSGLMKTDDEHVKMYSTNG</sequence>
<dbReference type="Proteomes" id="UP000183810">
    <property type="component" value="Chromosome"/>
</dbReference>
<dbReference type="EMBL" id="CP018082">
    <property type="protein sequence ID" value="APE33353.1"/>
    <property type="molecule type" value="Genomic_DNA"/>
</dbReference>
<evidence type="ECO:0000313" key="2">
    <source>
        <dbReference type="Proteomes" id="UP000183810"/>
    </source>
</evidence>
<reference evidence="1" key="1">
    <citation type="submission" date="2016-11" db="EMBL/GenBank/DDBJ databases">
        <authorList>
            <person name="Jaros S."/>
            <person name="Januszkiewicz K."/>
            <person name="Wedrychowicz H."/>
        </authorList>
    </citation>
    <scope>NUCLEOTIDE SEQUENCE [LARGE SCALE GENOMIC DNA]</scope>
    <source>
        <strain evidence="1">Y48</strain>
    </source>
</reference>
<dbReference type="RefSeq" id="WP_071926534.1">
    <property type="nucleotide sequence ID" value="NZ_CP018082.1"/>
</dbReference>
<name>A0A1J0VMV2_9NOCA</name>
<dbReference type="AlphaFoldDB" id="A0A1J0VMV2"/>